<sequence length="173" mass="17834">MISKEGNQIMARLTKFLMAVSLPLALVTSTVQAADVDRIEVGVLECAVKGGGGFVFQSTKDLSCRFKPADGARSDEPYFGAISKFGIDIGTTDNGVISWAVLAPTTDIREPGALAGTYRGVSAQTTVGVGLGANVLLGGSGETIALQPLSVSTQTGLNFALAIGQVELRSIVD</sequence>
<gene>
    <name evidence="2" type="ORF">C0081_08300</name>
</gene>
<evidence type="ECO:0000313" key="3">
    <source>
        <dbReference type="Proteomes" id="UP000234881"/>
    </source>
</evidence>
<accession>A0A2N5XSA4</accession>
<dbReference type="Pfam" id="PF06186">
    <property type="entry name" value="DUF992"/>
    <property type="match status" value="1"/>
</dbReference>
<dbReference type="EMBL" id="PKUQ01000016">
    <property type="protein sequence ID" value="PLW77335.1"/>
    <property type="molecule type" value="Genomic_DNA"/>
</dbReference>
<dbReference type="Proteomes" id="UP000234881">
    <property type="component" value="Unassembled WGS sequence"/>
</dbReference>
<proteinExistence type="predicted"/>
<feature type="chain" id="PRO_5014607171" evidence="1">
    <location>
        <begin position="34"/>
        <end position="173"/>
    </location>
</feature>
<feature type="signal peptide" evidence="1">
    <location>
        <begin position="1"/>
        <end position="33"/>
    </location>
</feature>
<evidence type="ECO:0000313" key="2">
    <source>
        <dbReference type="EMBL" id="PLW77335.1"/>
    </source>
</evidence>
<comment type="caution">
    <text evidence="2">The sequence shown here is derived from an EMBL/GenBank/DDBJ whole genome shotgun (WGS) entry which is preliminary data.</text>
</comment>
<organism evidence="2 3">
    <name type="scientific">Cohaesibacter celericrescens</name>
    <dbReference type="NCBI Taxonomy" id="2067669"/>
    <lineage>
        <taxon>Bacteria</taxon>
        <taxon>Pseudomonadati</taxon>
        <taxon>Pseudomonadota</taxon>
        <taxon>Alphaproteobacteria</taxon>
        <taxon>Hyphomicrobiales</taxon>
        <taxon>Cohaesibacteraceae</taxon>
    </lineage>
</organism>
<dbReference type="InterPro" id="IPR009333">
    <property type="entry name" value="DUF992"/>
</dbReference>
<reference evidence="2 3" key="1">
    <citation type="submission" date="2018-01" db="EMBL/GenBank/DDBJ databases">
        <title>The draft genome sequence of Cohaesibacter sp. H1304.</title>
        <authorList>
            <person name="Wang N.-N."/>
            <person name="Du Z.-J."/>
        </authorList>
    </citation>
    <scope>NUCLEOTIDE SEQUENCE [LARGE SCALE GENOMIC DNA]</scope>
    <source>
        <strain evidence="2 3">H1304</strain>
    </source>
</reference>
<dbReference type="OrthoDB" id="7362478at2"/>
<keyword evidence="3" id="KW-1185">Reference proteome</keyword>
<dbReference type="AlphaFoldDB" id="A0A2N5XSA4"/>
<name>A0A2N5XSA4_9HYPH</name>
<keyword evidence="1" id="KW-0732">Signal</keyword>
<evidence type="ECO:0000256" key="1">
    <source>
        <dbReference type="SAM" id="SignalP"/>
    </source>
</evidence>
<protein>
    <submittedName>
        <fullName evidence="2">DUF992 domain-containing protein</fullName>
    </submittedName>
</protein>